<dbReference type="InterPro" id="IPR036397">
    <property type="entry name" value="RNaseH_sf"/>
</dbReference>
<evidence type="ECO:0008006" key="3">
    <source>
        <dbReference type="Google" id="ProtNLM"/>
    </source>
</evidence>
<accession>A0A438GRS7</accession>
<dbReference type="AlphaFoldDB" id="A0A438GRS7"/>
<dbReference type="Proteomes" id="UP000288805">
    <property type="component" value="Unassembled WGS sequence"/>
</dbReference>
<name>A0A438GRS7_VITVI</name>
<dbReference type="GO" id="GO:0003676">
    <property type="term" value="F:nucleic acid binding"/>
    <property type="evidence" value="ECO:0007669"/>
    <property type="project" value="InterPro"/>
</dbReference>
<evidence type="ECO:0000313" key="1">
    <source>
        <dbReference type="EMBL" id="RVW74878.1"/>
    </source>
</evidence>
<sequence>MKVVNANRKDWALRLHDALWAYRTVFKTILRMSLYRLVFGKACHLLVEMENKAWWAIKKFNFDMQRVGLKRFLDLNELEEMRNKAYMNSKISKDKLKRWHDQIILRKEFQEVQKVLLYDSKLHIFLGKLKSRWNGPYLVHKAYSNGVVEIANPKSGCIFKVNGHRLKPYMEPIVHEKEELYILEPSINIGLEAPSGFFLSELPVSGHPNQRNVTKSSLDKDKSKMHVVVQSPIVEAPAPAPVPVTKFAPPPSRPIQFLFTKAPKKKLTTDEFYRTMTSRKVYPPSVIYFKIDGRQGMLNTKMVARALDIPLTPPNPTEFQPITQTEDAEMV</sequence>
<proteinExistence type="predicted"/>
<dbReference type="EMBL" id="QGNW01000361">
    <property type="protein sequence ID" value="RVW74878.1"/>
    <property type="molecule type" value="Genomic_DNA"/>
</dbReference>
<protein>
    <recommendedName>
        <fullName evidence="3">Reverse transcriptase domain-containing protein</fullName>
    </recommendedName>
</protein>
<evidence type="ECO:0000313" key="2">
    <source>
        <dbReference type="Proteomes" id="UP000288805"/>
    </source>
</evidence>
<organism evidence="1 2">
    <name type="scientific">Vitis vinifera</name>
    <name type="common">Grape</name>
    <dbReference type="NCBI Taxonomy" id="29760"/>
    <lineage>
        <taxon>Eukaryota</taxon>
        <taxon>Viridiplantae</taxon>
        <taxon>Streptophyta</taxon>
        <taxon>Embryophyta</taxon>
        <taxon>Tracheophyta</taxon>
        <taxon>Spermatophyta</taxon>
        <taxon>Magnoliopsida</taxon>
        <taxon>eudicotyledons</taxon>
        <taxon>Gunneridae</taxon>
        <taxon>Pentapetalae</taxon>
        <taxon>rosids</taxon>
        <taxon>Vitales</taxon>
        <taxon>Vitaceae</taxon>
        <taxon>Viteae</taxon>
        <taxon>Vitis</taxon>
    </lineage>
</organism>
<gene>
    <name evidence="1" type="ORF">CK203_054628</name>
</gene>
<dbReference type="Gene3D" id="3.30.420.10">
    <property type="entry name" value="Ribonuclease H-like superfamily/Ribonuclease H"/>
    <property type="match status" value="1"/>
</dbReference>
<reference evidence="1 2" key="1">
    <citation type="journal article" date="2018" name="PLoS Genet.">
        <title>Population sequencing reveals clonal diversity and ancestral inbreeding in the grapevine cultivar Chardonnay.</title>
        <authorList>
            <person name="Roach M.J."/>
            <person name="Johnson D.L."/>
            <person name="Bohlmann J."/>
            <person name="van Vuuren H.J."/>
            <person name="Jones S.J."/>
            <person name="Pretorius I.S."/>
            <person name="Schmidt S.A."/>
            <person name="Borneman A.R."/>
        </authorList>
    </citation>
    <scope>NUCLEOTIDE SEQUENCE [LARGE SCALE GENOMIC DNA]</scope>
    <source>
        <strain evidence="2">cv. Chardonnay</strain>
        <tissue evidence="1">Leaf</tissue>
    </source>
</reference>
<comment type="caution">
    <text evidence="1">The sequence shown here is derived from an EMBL/GenBank/DDBJ whole genome shotgun (WGS) entry which is preliminary data.</text>
</comment>